<dbReference type="PANTHER" id="PTHR10024:SF378">
    <property type="entry name" value="SYNAPTOTAGMIN BETA, ISOFORM D"/>
    <property type="match status" value="1"/>
</dbReference>
<evidence type="ECO:0000256" key="1">
    <source>
        <dbReference type="ARBA" id="ARBA00022737"/>
    </source>
</evidence>
<dbReference type="RefSeq" id="XP_022238817.1">
    <property type="nucleotide sequence ID" value="XM_022383109.1"/>
</dbReference>
<feature type="domain" description="C2" evidence="4">
    <location>
        <begin position="414"/>
        <end position="546"/>
    </location>
</feature>
<dbReference type="Gene3D" id="2.60.40.150">
    <property type="entry name" value="C2 domain"/>
    <property type="match status" value="2"/>
</dbReference>
<evidence type="ECO:0000313" key="7">
    <source>
        <dbReference type="RefSeq" id="XP_022238816.1"/>
    </source>
</evidence>
<dbReference type="Pfam" id="PF00168">
    <property type="entry name" value="C2"/>
    <property type="match status" value="2"/>
</dbReference>
<keyword evidence="1" id="KW-0677">Repeat</keyword>
<dbReference type="PRINTS" id="PR00399">
    <property type="entry name" value="SYNAPTOTAGMN"/>
</dbReference>
<dbReference type="GeneID" id="106457264"/>
<keyword evidence="3" id="KW-0812">Transmembrane</keyword>
<keyword evidence="3" id="KW-0472">Membrane</keyword>
<accession>A0ABM1B084</accession>
<evidence type="ECO:0000313" key="8">
    <source>
        <dbReference type="RefSeq" id="XP_022238817.1"/>
    </source>
</evidence>
<dbReference type="SUPFAM" id="SSF49562">
    <property type="entry name" value="C2 domain (Calcium/lipid-binding domain, CaLB)"/>
    <property type="match status" value="2"/>
</dbReference>
<sequence length="550" mass="61215">MAVSPLELSVAVVVALTFLIGLTFAIYRYYKRNNKTQDSSQLAEPSVWKESKESRAKVLVLTESGATESLHPQQNFSIFREQPQRKASRFPAFCAVAPTVTSAQPSGPVCSVVNTASTSTVGSHLNELHVRLSLPDVNVPEEEVSPSQSSYSLPMMRRARSIDVRQLPPVPLLSISGRTDNQHSTVPSEPRSPVSPHHRAPSPDTSTLFPIPDPSLRSTCYLTGARPRSVSPASPLLSPSCSLTSESATSPGAISPIGVIQPDLYKTQDMVFLQTNDSEEADKYGRLHFRLKYDFDRSDLVVHVIEAQDLGTLSENGFNDPYVKITLLPEVDSKQRQTDICRNSTDPVFDEIFKIPVSFEELYEKMLLLQVFDYDRYSRNDVTGEVRVQMRDIEVTTEVEVWSSITKTEQVSQDRPEILLSLNYLPSAGRLTVVVLKASNLVSSDNKGLPDSYVKVGLTCGYKRMKKKKTSIKKGSRNPVWNEALSFDISEEDLKHSSLVVNVTNCHHGNSSYLGTCILGESENGKESSHWEDMILNPRKSMAMWHNLHL</sequence>
<dbReference type="RefSeq" id="XP_013772109.1">
    <property type="nucleotide sequence ID" value="XM_013916655.2"/>
</dbReference>
<evidence type="ECO:0000256" key="2">
    <source>
        <dbReference type="SAM" id="MobiDB-lite"/>
    </source>
</evidence>
<evidence type="ECO:0000259" key="4">
    <source>
        <dbReference type="PROSITE" id="PS50004"/>
    </source>
</evidence>
<dbReference type="InterPro" id="IPR035892">
    <property type="entry name" value="C2_domain_sf"/>
</dbReference>
<evidence type="ECO:0000256" key="3">
    <source>
        <dbReference type="SAM" id="Phobius"/>
    </source>
</evidence>
<feature type="compositionally biased region" description="Polar residues" evidence="2">
    <location>
        <begin position="176"/>
        <end position="187"/>
    </location>
</feature>
<organism evidence="5 6">
    <name type="scientific">Limulus polyphemus</name>
    <name type="common">Atlantic horseshoe crab</name>
    <dbReference type="NCBI Taxonomy" id="6850"/>
    <lineage>
        <taxon>Eukaryota</taxon>
        <taxon>Metazoa</taxon>
        <taxon>Ecdysozoa</taxon>
        <taxon>Arthropoda</taxon>
        <taxon>Chelicerata</taxon>
        <taxon>Merostomata</taxon>
        <taxon>Xiphosura</taxon>
        <taxon>Limulidae</taxon>
        <taxon>Limulus</taxon>
    </lineage>
</organism>
<dbReference type="SMART" id="SM00239">
    <property type="entry name" value="C2"/>
    <property type="match status" value="2"/>
</dbReference>
<dbReference type="Proteomes" id="UP000694941">
    <property type="component" value="Unplaced"/>
</dbReference>
<keyword evidence="5" id="KW-1185">Reference proteome</keyword>
<dbReference type="RefSeq" id="XP_022238816.1">
    <property type="nucleotide sequence ID" value="XM_022383108.1"/>
</dbReference>
<dbReference type="PROSITE" id="PS50004">
    <property type="entry name" value="C2"/>
    <property type="match status" value="2"/>
</dbReference>
<proteinExistence type="predicted"/>
<feature type="transmembrane region" description="Helical" evidence="3">
    <location>
        <begin position="6"/>
        <end position="27"/>
    </location>
</feature>
<keyword evidence="3" id="KW-1133">Transmembrane helix</keyword>
<reference evidence="6 7" key="1">
    <citation type="submission" date="2025-05" db="UniProtKB">
        <authorList>
            <consortium name="RefSeq"/>
        </authorList>
    </citation>
    <scope>IDENTIFICATION</scope>
    <source>
        <tissue evidence="6 7">Muscle</tissue>
    </source>
</reference>
<feature type="domain" description="C2" evidence="4">
    <location>
        <begin position="283"/>
        <end position="403"/>
    </location>
</feature>
<gene>
    <name evidence="6 7 8" type="primary">LOC106457264</name>
</gene>
<dbReference type="PANTHER" id="PTHR10024">
    <property type="entry name" value="SYNAPTOTAGMIN"/>
    <property type="match status" value="1"/>
</dbReference>
<dbReference type="InterPro" id="IPR001565">
    <property type="entry name" value="Synaptotagmin"/>
</dbReference>
<dbReference type="CDD" id="cd00276">
    <property type="entry name" value="C2B_Synaptotagmin"/>
    <property type="match status" value="1"/>
</dbReference>
<evidence type="ECO:0000313" key="6">
    <source>
        <dbReference type="RefSeq" id="XP_013772109.1"/>
    </source>
</evidence>
<protein>
    <submittedName>
        <fullName evidence="6 7">Synaptotagmin-1-like isoform X1</fullName>
    </submittedName>
</protein>
<feature type="region of interest" description="Disordered" evidence="2">
    <location>
        <begin position="171"/>
        <end position="212"/>
    </location>
</feature>
<evidence type="ECO:0000313" key="5">
    <source>
        <dbReference type="Proteomes" id="UP000694941"/>
    </source>
</evidence>
<name>A0ABM1B084_LIMPO</name>
<dbReference type="InterPro" id="IPR000008">
    <property type="entry name" value="C2_dom"/>
</dbReference>